<organism evidence="10">
    <name type="scientific">Talaromyces marneffei PM1</name>
    <dbReference type="NCBI Taxonomy" id="1077442"/>
    <lineage>
        <taxon>Eukaryota</taxon>
        <taxon>Fungi</taxon>
        <taxon>Dikarya</taxon>
        <taxon>Ascomycota</taxon>
        <taxon>Pezizomycotina</taxon>
        <taxon>Eurotiomycetes</taxon>
        <taxon>Eurotiomycetidae</taxon>
        <taxon>Eurotiales</taxon>
        <taxon>Trichocomaceae</taxon>
        <taxon>Talaromyces</taxon>
        <taxon>Talaromyces sect. Talaromyces</taxon>
    </lineage>
</organism>
<dbReference type="Gene3D" id="1.20.1250.20">
    <property type="entry name" value="MFS general substrate transporter like domains"/>
    <property type="match status" value="2"/>
</dbReference>
<feature type="transmembrane region" description="Helical" evidence="8">
    <location>
        <begin position="277"/>
        <end position="294"/>
    </location>
</feature>
<dbReference type="GO" id="GO:0022857">
    <property type="term" value="F:transmembrane transporter activity"/>
    <property type="evidence" value="ECO:0007669"/>
    <property type="project" value="InterPro"/>
</dbReference>
<feature type="transmembrane region" description="Helical" evidence="8">
    <location>
        <begin position="446"/>
        <end position="467"/>
    </location>
</feature>
<evidence type="ECO:0000256" key="8">
    <source>
        <dbReference type="SAM" id="Phobius"/>
    </source>
</evidence>
<dbReference type="GO" id="GO:0005886">
    <property type="term" value="C:plasma membrane"/>
    <property type="evidence" value="ECO:0007669"/>
    <property type="project" value="UniProtKB-SubCell"/>
</dbReference>
<dbReference type="FunFam" id="1.20.1250.20:FF:000065">
    <property type="entry name" value="Putative MFS pantothenate transporter"/>
    <property type="match status" value="1"/>
</dbReference>
<keyword evidence="5 8" id="KW-1133">Transmembrane helix</keyword>
<dbReference type="InterPro" id="IPR011701">
    <property type="entry name" value="MFS"/>
</dbReference>
<accession>A0A093UYK8</accession>
<feature type="domain" description="Major facilitator superfamily (MFS) profile" evidence="9">
    <location>
        <begin position="54"/>
        <end position="471"/>
    </location>
</feature>
<evidence type="ECO:0000256" key="7">
    <source>
        <dbReference type="ARBA" id="ARBA00037968"/>
    </source>
</evidence>
<dbReference type="FunFam" id="1.20.1250.20:FF:000386">
    <property type="entry name" value="MFS general substrate transporter"/>
    <property type="match status" value="1"/>
</dbReference>
<dbReference type="EMBL" id="JPOX01000040">
    <property type="protein sequence ID" value="KFX42824.1"/>
    <property type="molecule type" value="Genomic_DNA"/>
</dbReference>
<feature type="transmembrane region" description="Helical" evidence="8">
    <location>
        <begin position="181"/>
        <end position="203"/>
    </location>
</feature>
<sequence length="510" mass="58010">MTTTLGSENERTSSELSDTVVQTEIKKKWTSYVWDTLDKSPEERWLLFKLDTALLTFASLGYFIKYLDQININNAFVSGMQEDLGLYGNQLNYMTAAWTVGYVLGQIPSNIALTKLPPRYWIPAAEVIWSVLTMGLSRANSARQIYVMRFFIGLAESTFYPGMQYIIGSWYRKDELAKRSCIFHTSSGLGSMFSGYLMAAVYHLGGRGGFKGWQWLFIIDGVISLPVALAGFFILPDVPEISNPWYLTEKEVALAKKRMELEGRGTRQPYTKAKIKKIFSTWHIYFLTVLYISFNNANGGQPVLAQWLKSSTNPKYTIPQVNAYATTPYAVQVVTTLIYAWTSDTIFNGRRWPPILFGALSNIVCGASLLAWDIPRGWKWFCYIYSGAGYGLSGLCMAWAHEICTKDNEERALTVGSMNEMAYVFQAWLPLIVWQQVDAPRYHKGWITMITMSCILITTTFIIRFLHKREKLSKIRRHIDQDDVHIYGEDAHKQSTVVISSDQGSTNLKV</sequence>
<dbReference type="Pfam" id="PF07690">
    <property type="entry name" value="MFS_1"/>
    <property type="match status" value="1"/>
</dbReference>
<dbReference type="PROSITE" id="PS50850">
    <property type="entry name" value="MFS"/>
    <property type="match status" value="1"/>
</dbReference>
<evidence type="ECO:0000256" key="3">
    <source>
        <dbReference type="ARBA" id="ARBA00022475"/>
    </source>
</evidence>
<evidence type="ECO:0000256" key="2">
    <source>
        <dbReference type="ARBA" id="ARBA00022448"/>
    </source>
</evidence>
<evidence type="ECO:0000256" key="4">
    <source>
        <dbReference type="ARBA" id="ARBA00022692"/>
    </source>
</evidence>
<feature type="transmembrane region" description="Helical" evidence="8">
    <location>
        <begin position="323"/>
        <end position="342"/>
    </location>
</feature>
<reference evidence="10" key="1">
    <citation type="journal article" date="2014" name="PLoS Genet.">
        <title>Signature Gene Expression Reveals Novel Clues to the Molecular Mechanisms of Dimorphic Transition in Penicillium marneffei.</title>
        <authorList>
            <person name="Yang E."/>
            <person name="Wang G."/>
            <person name="Cai J."/>
            <person name="Woo P.C."/>
            <person name="Lau S.K."/>
            <person name="Yuen K.-Y."/>
            <person name="Chow W.-N."/>
            <person name="Lin X."/>
        </authorList>
    </citation>
    <scope>NUCLEOTIDE SEQUENCE [LARGE SCALE GENOMIC DNA]</scope>
    <source>
        <strain evidence="10">PM1</strain>
    </source>
</reference>
<dbReference type="PANTHER" id="PTHR43791:SF39">
    <property type="entry name" value="TRANSPORTER LIZ1_SEO1, PUTATIVE (AFU_ORTHOLOGUE AFUA_3G00980)-RELATED"/>
    <property type="match status" value="1"/>
</dbReference>
<comment type="caution">
    <text evidence="10">The sequence shown here is derived from an EMBL/GenBank/DDBJ whole genome shotgun (WGS) entry which is preliminary data.</text>
</comment>
<dbReference type="PANTHER" id="PTHR43791">
    <property type="entry name" value="PERMEASE-RELATED"/>
    <property type="match status" value="1"/>
</dbReference>
<dbReference type="AlphaFoldDB" id="A0A093UYK8"/>
<evidence type="ECO:0000256" key="6">
    <source>
        <dbReference type="ARBA" id="ARBA00023136"/>
    </source>
</evidence>
<dbReference type="SUPFAM" id="SSF103473">
    <property type="entry name" value="MFS general substrate transporter"/>
    <property type="match status" value="1"/>
</dbReference>
<feature type="transmembrane region" description="Helical" evidence="8">
    <location>
        <begin position="354"/>
        <end position="372"/>
    </location>
</feature>
<gene>
    <name evidence="10" type="ORF">GQ26_0400190</name>
</gene>
<proteinExistence type="inferred from homology"/>
<protein>
    <submittedName>
        <fullName evidence="10">Pantothenate transporter liz1</fullName>
    </submittedName>
</protein>
<dbReference type="InterPro" id="IPR020846">
    <property type="entry name" value="MFS_dom"/>
</dbReference>
<evidence type="ECO:0000256" key="5">
    <source>
        <dbReference type="ARBA" id="ARBA00022989"/>
    </source>
</evidence>
<dbReference type="eggNOG" id="KOG2533">
    <property type="taxonomic scope" value="Eukaryota"/>
</dbReference>
<keyword evidence="4 8" id="KW-0812">Transmembrane</keyword>
<name>A0A093UYK8_TALMA</name>
<keyword evidence="2" id="KW-0813">Transport</keyword>
<evidence type="ECO:0000313" key="10">
    <source>
        <dbReference type="EMBL" id="KFX42824.1"/>
    </source>
</evidence>
<comment type="subcellular location">
    <subcellularLocation>
        <location evidence="1">Cell membrane</location>
        <topology evidence="1">Multi-pass membrane protein</topology>
    </subcellularLocation>
</comment>
<feature type="transmembrane region" description="Helical" evidence="8">
    <location>
        <begin position="378"/>
        <end position="400"/>
    </location>
</feature>
<comment type="similarity">
    <text evidence="7">Belongs to the major facilitator superfamily. Allantoate permease family.</text>
</comment>
<evidence type="ECO:0000256" key="1">
    <source>
        <dbReference type="ARBA" id="ARBA00004651"/>
    </source>
</evidence>
<dbReference type="HOGENOM" id="CLU_001265_4_2_1"/>
<keyword evidence="3" id="KW-1003">Cell membrane</keyword>
<evidence type="ECO:0000259" key="9">
    <source>
        <dbReference type="PROSITE" id="PS50850"/>
    </source>
</evidence>
<feature type="transmembrane region" description="Helical" evidence="8">
    <location>
        <begin position="215"/>
        <end position="235"/>
    </location>
</feature>
<dbReference type="InterPro" id="IPR036259">
    <property type="entry name" value="MFS_trans_sf"/>
</dbReference>
<keyword evidence="6 8" id="KW-0472">Membrane</keyword>